<evidence type="ECO:0000256" key="2">
    <source>
        <dbReference type="SAM" id="Phobius"/>
    </source>
</evidence>
<dbReference type="EMBL" id="BJYR01000011">
    <property type="protein sequence ID" value="GEN99796.1"/>
    <property type="molecule type" value="Genomic_DNA"/>
</dbReference>
<evidence type="ECO:0000313" key="3">
    <source>
        <dbReference type="EMBL" id="GEN99796.1"/>
    </source>
</evidence>
<keyword evidence="2" id="KW-0472">Membrane</keyword>
<evidence type="ECO:0000313" key="4">
    <source>
        <dbReference type="Proteomes" id="UP000321464"/>
    </source>
</evidence>
<feature type="transmembrane region" description="Helical" evidence="2">
    <location>
        <begin position="76"/>
        <end position="97"/>
    </location>
</feature>
<keyword evidence="4" id="KW-1185">Reference proteome</keyword>
<sequence>MSAAQPRRKIADPAVSTAPGMAVPEAQHASALPPPSARLIDELAVPAASPVHQLQAELLQLTQPEEPQAEELYPGWFRLAFPIASSAFLWAAILWGASHFA</sequence>
<reference evidence="3 4" key="1">
    <citation type="submission" date="2019-07" db="EMBL/GenBank/DDBJ databases">
        <title>Whole genome shotgun sequence of Novosphingobium sediminis NBRC 106119.</title>
        <authorList>
            <person name="Hosoyama A."/>
            <person name="Uohara A."/>
            <person name="Ohji S."/>
            <person name="Ichikawa N."/>
        </authorList>
    </citation>
    <scope>NUCLEOTIDE SEQUENCE [LARGE SCALE GENOMIC DNA]</scope>
    <source>
        <strain evidence="3 4">NBRC 106119</strain>
    </source>
</reference>
<protein>
    <submittedName>
        <fullName evidence="3">Uncharacterized protein</fullName>
    </submittedName>
</protein>
<accession>A0A512AJE3</accession>
<dbReference type="AlphaFoldDB" id="A0A512AJE3"/>
<name>A0A512AJE3_9SPHN</name>
<gene>
    <name evidence="3" type="ORF">NSE01_16290</name>
</gene>
<keyword evidence="2" id="KW-0812">Transmembrane</keyword>
<proteinExistence type="predicted"/>
<comment type="caution">
    <text evidence="3">The sequence shown here is derived from an EMBL/GenBank/DDBJ whole genome shotgun (WGS) entry which is preliminary data.</text>
</comment>
<organism evidence="3 4">
    <name type="scientific">Novosphingobium sediminis</name>
    <dbReference type="NCBI Taxonomy" id="707214"/>
    <lineage>
        <taxon>Bacteria</taxon>
        <taxon>Pseudomonadati</taxon>
        <taxon>Pseudomonadota</taxon>
        <taxon>Alphaproteobacteria</taxon>
        <taxon>Sphingomonadales</taxon>
        <taxon>Sphingomonadaceae</taxon>
        <taxon>Novosphingobium</taxon>
    </lineage>
</organism>
<evidence type="ECO:0000256" key="1">
    <source>
        <dbReference type="SAM" id="MobiDB-lite"/>
    </source>
</evidence>
<keyword evidence="2" id="KW-1133">Transmembrane helix</keyword>
<dbReference type="RefSeq" id="WP_147159136.1">
    <property type="nucleotide sequence ID" value="NZ_BJYR01000011.1"/>
</dbReference>
<feature type="region of interest" description="Disordered" evidence="1">
    <location>
        <begin position="1"/>
        <end position="32"/>
    </location>
</feature>
<dbReference type="OrthoDB" id="7509056at2"/>
<dbReference type="Proteomes" id="UP000321464">
    <property type="component" value="Unassembled WGS sequence"/>
</dbReference>